<dbReference type="Pfam" id="PF11137">
    <property type="entry name" value="DUF2909"/>
    <property type="match status" value="1"/>
</dbReference>
<dbReference type="AlphaFoldDB" id="A0A023NWQ3"/>
<comment type="caution">
    <text evidence="2">The sequence shown here is derived from an EMBL/GenBank/DDBJ whole genome shotgun (WGS) entry which is preliminary data.</text>
</comment>
<feature type="transmembrane region" description="Helical" evidence="1">
    <location>
        <begin position="45"/>
        <end position="63"/>
    </location>
</feature>
<proteinExistence type="predicted"/>
<keyword evidence="3" id="KW-1185">Reference proteome</keyword>
<keyword evidence="1" id="KW-0472">Membrane</keyword>
<dbReference type="EMBL" id="NFZS01000005">
    <property type="protein sequence ID" value="RAO74812.1"/>
    <property type="molecule type" value="Genomic_DNA"/>
</dbReference>
<dbReference type="RefSeq" id="WP_038621797.1">
    <property type="nucleotide sequence ID" value="NZ_JARPOG010000004.1"/>
</dbReference>
<dbReference type="OrthoDB" id="7066027at2"/>
<dbReference type="InterPro" id="IPR021313">
    <property type="entry name" value="DUF2909"/>
</dbReference>
<evidence type="ECO:0000313" key="3">
    <source>
        <dbReference type="Proteomes" id="UP000248926"/>
    </source>
</evidence>
<dbReference type="Proteomes" id="UP000248926">
    <property type="component" value="Unassembled WGS sequence"/>
</dbReference>
<name>A0A023NWQ3_9GAMM</name>
<dbReference type="STRING" id="1379159.CH75_17970"/>
<sequence>METIYKYALVILLLVVLFNLGQALFFMMTDKDGSKRTVWALTRRIGLSVLLILMVVLGIWMGWLHPHGVGQ</sequence>
<evidence type="ECO:0000256" key="1">
    <source>
        <dbReference type="SAM" id="Phobius"/>
    </source>
</evidence>
<keyword evidence="1" id="KW-1133">Transmembrane helix</keyword>
<accession>A0A023NWQ3</accession>
<dbReference type="KEGG" id="dji:CH75_17970"/>
<organism evidence="2 3">
    <name type="scientific">Dyella jiangningensis</name>
    <dbReference type="NCBI Taxonomy" id="1379159"/>
    <lineage>
        <taxon>Bacteria</taxon>
        <taxon>Pseudomonadati</taxon>
        <taxon>Pseudomonadota</taxon>
        <taxon>Gammaproteobacteria</taxon>
        <taxon>Lysobacterales</taxon>
        <taxon>Rhodanobacteraceae</taxon>
        <taxon>Dyella</taxon>
    </lineage>
</organism>
<keyword evidence="1 2" id="KW-0812">Transmembrane</keyword>
<evidence type="ECO:0000313" key="2">
    <source>
        <dbReference type="EMBL" id="RAO74812.1"/>
    </source>
</evidence>
<protein>
    <submittedName>
        <fullName evidence="2">Twin transmembrane helix small protein</fullName>
    </submittedName>
</protein>
<feature type="transmembrane region" description="Helical" evidence="1">
    <location>
        <begin position="6"/>
        <end position="25"/>
    </location>
</feature>
<gene>
    <name evidence="2" type="ORF">CA260_18550</name>
</gene>
<reference evidence="2 3" key="1">
    <citation type="journal article" date="2018" name="Genet. Mol. Biol.">
        <title>The genome sequence of Dyella jiangningensis FCAV SCS01 from a lignocellulose-decomposing microbial consortium metagenome reveals potential for biotechnological applications.</title>
        <authorList>
            <person name="Desiderato J.G."/>
            <person name="Alvarenga D.O."/>
            <person name="Constancio M.T.L."/>
            <person name="Alves L.M.C."/>
            <person name="Varani A.M."/>
        </authorList>
    </citation>
    <scope>NUCLEOTIDE SEQUENCE [LARGE SCALE GENOMIC DNA]</scope>
    <source>
        <strain evidence="2 3">FCAV SCS01</strain>
    </source>
</reference>
<dbReference type="HOGENOM" id="CLU_162755_0_1_6"/>
<dbReference type="NCBIfam" id="NF033233">
    <property type="entry name" value="twin_helix"/>
    <property type="match status" value="1"/>
</dbReference>